<dbReference type="Gene3D" id="3.30.505.20">
    <property type="match status" value="1"/>
</dbReference>
<dbReference type="EMBL" id="FOKG01000036">
    <property type="protein sequence ID" value="SFB63574.1"/>
    <property type="molecule type" value="Genomic_DNA"/>
</dbReference>
<dbReference type="Proteomes" id="UP000243799">
    <property type="component" value="Unassembled WGS sequence"/>
</dbReference>
<dbReference type="STRING" id="490629.SAMN05216266_1368"/>
<name>A0A1I1CM23_9PSEU</name>
<evidence type="ECO:0000313" key="1">
    <source>
        <dbReference type="EMBL" id="SFB63574.1"/>
    </source>
</evidence>
<organism evidence="1 2">
    <name type="scientific">Amycolatopsis marina</name>
    <dbReference type="NCBI Taxonomy" id="490629"/>
    <lineage>
        <taxon>Bacteria</taxon>
        <taxon>Bacillati</taxon>
        <taxon>Actinomycetota</taxon>
        <taxon>Actinomycetes</taxon>
        <taxon>Pseudonocardiales</taxon>
        <taxon>Pseudonocardiaceae</taxon>
        <taxon>Amycolatopsis</taxon>
    </lineage>
</organism>
<protein>
    <recommendedName>
        <fullName evidence="3">Peptidase propeptide and YPEB domain-containing protein</fullName>
    </recommendedName>
</protein>
<sequence length="110" mass="10620">MNRKTKIGIGIAAGVLVLTGGGVGLASAMSGDGDEVSGPAADQARAAAVQTVAGGKAGAVETETDEGAAAYGVTVTKPDGSTVEVHLDSTFHVVGTEAPGQDHDADGDEG</sequence>
<reference evidence="2" key="1">
    <citation type="submission" date="2016-10" db="EMBL/GenBank/DDBJ databases">
        <authorList>
            <person name="Varghese N."/>
            <person name="Submissions S."/>
        </authorList>
    </citation>
    <scope>NUCLEOTIDE SEQUENCE [LARGE SCALE GENOMIC DNA]</scope>
    <source>
        <strain evidence="2">CGMCC 4.3568</strain>
    </source>
</reference>
<dbReference type="RefSeq" id="WP_091679554.1">
    <property type="nucleotide sequence ID" value="NZ_FOKG01000036.1"/>
</dbReference>
<evidence type="ECO:0000313" key="2">
    <source>
        <dbReference type="Proteomes" id="UP000243799"/>
    </source>
</evidence>
<keyword evidence="2" id="KW-1185">Reference proteome</keyword>
<gene>
    <name evidence="1" type="ORF">SAMN05216266_1368</name>
</gene>
<dbReference type="AlphaFoldDB" id="A0A1I1CM23"/>
<accession>A0A1I1CM23</accession>
<dbReference type="OrthoDB" id="3628006at2"/>
<proteinExistence type="predicted"/>
<evidence type="ECO:0008006" key="3">
    <source>
        <dbReference type="Google" id="ProtNLM"/>
    </source>
</evidence>